<evidence type="ECO:0000313" key="3">
    <source>
        <dbReference type="Proteomes" id="UP000054498"/>
    </source>
</evidence>
<protein>
    <recommendedName>
        <fullName evidence="1">Thioredoxin domain-containing protein</fullName>
    </recommendedName>
</protein>
<dbReference type="InterPro" id="IPR013766">
    <property type="entry name" value="Thioredoxin_domain"/>
</dbReference>
<gene>
    <name evidence="2" type="ORF">MNEG_7690</name>
</gene>
<sequence>MATHRTLLPGTVFPALSLAKVGGGSLDLKPAEGRHLLVVAYRGFFCPLCQGTLQDVQGKLDKLQDAGIDVVAISAEPLDVAEKTAADWGVTFPVGAGLKGKRRPAAGEGAQADLRTLGLYVSDPRHYQPIDWRFGEPGWFLVSPDGKIQYVDVASTPVGGRVNVDHLLFATKWVQQRLVEHPEFAGYVWGGVPAAEGGEA</sequence>
<dbReference type="Gene3D" id="3.40.30.10">
    <property type="entry name" value="Glutaredoxin"/>
    <property type="match status" value="1"/>
</dbReference>
<evidence type="ECO:0000259" key="1">
    <source>
        <dbReference type="PROSITE" id="PS51352"/>
    </source>
</evidence>
<evidence type="ECO:0000313" key="2">
    <source>
        <dbReference type="EMBL" id="KIZ00271.1"/>
    </source>
</evidence>
<organism evidence="2 3">
    <name type="scientific">Monoraphidium neglectum</name>
    <dbReference type="NCBI Taxonomy" id="145388"/>
    <lineage>
        <taxon>Eukaryota</taxon>
        <taxon>Viridiplantae</taxon>
        <taxon>Chlorophyta</taxon>
        <taxon>core chlorophytes</taxon>
        <taxon>Chlorophyceae</taxon>
        <taxon>CS clade</taxon>
        <taxon>Sphaeropleales</taxon>
        <taxon>Selenastraceae</taxon>
        <taxon>Monoraphidium</taxon>
    </lineage>
</organism>
<dbReference type="AlphaFoldDB" id="A0A0D2N215"/>
<dbReference type="GO" id="GO:0016491">
    <property type="term" value="F:oxidoreductase activity"/>
    <property type="evidence" value="ECO:0007669"/>
    <property type="project" value="InterPro"/>
</dbReference>
<dbReference type="PROSITE" id="PS51352">
    <property type="entry name" value="THIOREDOXIN_2"/>
    <property type="match status" value="1"/>
</dbReference>
<reference evidence="2 3" key="1">
    <citation type="journal article" date="2013" name="BMC Genomics">
        <title>Reconstruction of the lipid metabolism for the microalga Monoraphidium neglectum from its genome sequence reveals characteristics suitable for biofuel production.</title>
        <authorList>
            <person name="Bogen C."/>
            <person name="Al-Dilaimi A."/>
            <person name="Albersmeier A."/>
            <person name="Wichmann J."/>
            <person name="Grundmann M."/>
            <person name="Rupp O."/>
            <person name="Lauersen K.J."/>
            <person name="Blifernez-Klassen O."/>
            <person name="Kalinowski J."/>
            <person name="Goesmann A."/>
            <person name="Mussgnug J.H."/>
            <person name="Kruse O."/>
        </authorList>
    </citation>
    <scope>NUCLEOTIDE SEQUENCE [LARGE SCALE GENOMIC DNA]</scope>
    <source>
        <strain evidence="2 3">SAG 48.87</strain>
    </source>
</reference>
<accession>A0A0D2N215</accession>
<dbReference type="InterPro" id="IPR000866">
    <property type="entry name" value="AhpC/TSA"/>
</dbReference>
<name>A0A0D2N215_9CHLO</name>
<dbReference type="OrthoDB" id="338622at2759"/>
<proteinExistence type="predicted"/>
<dbReference type="Pfam" id="PF00578">
    <property type="entry name" value="AhpC-TSA"/>
    <property type="match status" value="1"/>
</dbReference>
<dbReference type="GeneID" id="25740566"/>
<dbReference type="EMBL" id="KK101605">
    <property type="protein sequence ID" value="KIZ00271.1"/>
    <property type="molecule type" value="Genomic_DNA"/>
</dbReference>
<dbReference type="Proteomes" id="UP000054498">
    <property type="component" value="Unassembled WGS sequence"/>
</dbReference>
<feature type="domain" description="Thioredoxin" evidence="1">
    <location>
        <begin position="7"/>
        <end position="176"/>
    </location>
</feature>
<dbReference type="SUPFAM" id="SSF52833">
    <property type="entry name" value="Thioredoxin-like"/>
    <property type="match status" value="1"/>
</dbReference>
<dbReference type="KEGG" id="mng:MNEG_7690"/>
<keyword evidence="3" id="KW-1185">Reference proteome</keyword>
<dbReference type="GO" id="GO:0016209">
    <property type="term" value="F:antioxidant activity"/>
    <property type="evidence" value="ECO:0007669"/>
    <property type="project" value="InterPro"/>
</dbReference>
<dbReference type="RefSeq" id="XP_013899290.1">
    <property type="nucleotide sequence ID" value="XM_014043836.1"/>
</dbReference>
<dbReference type="InterPro" id="IPR036249">
    <property type="entry name" value="Thioredoxin-like_sf"/>
</dbReference>